<evidence type="ECO:0000256" key="2">
    <source>
        <dbReference type="SAM" id="SignalP"/>
    </source>
</evidence>
<keyword evidence="5" id="KW-1185">Reference proteome</keyword>
<dbReference type="EMBL" id="CP012288">
    <property type="protein sequence ID" value="AMV66200.1"/>
    <property type="molecule type" value="Genomic_DNA"/>
</dbReference>
<evidence type="ECO:0000256" key="1">
    <source>
        <dbReference type="SAM" id="MobiDB-lite"/>
    </source>
</evidence>
<dbReference type="GeneID" id="57275499"/>
<name>A0A0R2H9H8_9LACO</name>
<evidence type="ECO:0000313" key="4">
    <source>
        <dbReference type="EMBL" id="AMV66200.1"/>
    </source>
</evidence>
<keyword evidence="2" id="KW-0732">Signal</keyword>
<dbReference type="Proteomes" id="UP000076244">
    <property type="component" value="Chromosome"/>
</dbReference>
<feature type="chain" id="PRO_5043735958" description="DUF5067 domain-containing protein" evidence="2">
    <location>
        <begin position="24"/>
        <end position="260"/>
    </location>
</feature>
<dbReference type="KEGG" id="pdm:ADU72_0251"/>
<evidence type="ECO:0000313" key="5">
    <source>
        <dbReference type="Proteomes" id="UP000076244"/>
    </source>
</evidence>
<feature type="compositionally biased region" description="Polar residues" evidence="1">
    <location>
        <begin position="29"/>
        <end position="38"/>
    </location>
</feature>
<accession>A0A0R2H9H8</accession>
<proteinExistence type="predicted"/>
<gene>
    <name evidence="3" type="ORF">ADU70_0423</name>
    <name evidence="4" type="ORF">ADU72_0251</name>
</gene>
<dbReference type="AlphaFoldDB" id="A0A0R2H9H8"/>
<evidence type="ECO:0000313" key="6">
    <source>
        <dbReference type="Proteomes" id="UP000076405"/>
    </source>
</evidence>
<evidence type="ECO:0000313" key="3">
    <source>
        <dbReference type="EMBL" id="AMV61923.1"/>
    </source>
</evidence>
<dbReference type="PROSITE" id="PS51257">
    <property type="entry name" value="PROKAR_LIPOPROTEIN"/>
    <property type="match status" value="1"/>
</dbReference>
<feature type="signal peptide" evidence="2">
    <location>
        <begin position="1"/>
        <end position="23"/>
    </location>
</feature>
<dbReference type="Proteomes" id="UP000076405">
    <property type="component" value="Chromosome"/>
</dbReference>
<dbReference type="OrthoDB" id="2249736at2"/>
<dbReference type="EMBL" id="CP012275">
    <property type="protein sequence ID" value="AMV61923.1"/>
    <property type="molecule type" value="Genomic_DNA"/>
</dbReference>
<dbReference type="RefSeq" id="WP_046871487.1">
    <property type="nucleotide sequence ID" value="NZ_BAAAXI010000153.1"/>
</dbReference>
<reference evidence="5 6" key="1">
    <citation type="journal article" date="2016" name="PLoS ONE">
        <title>The Identification of Novel Diagnostic Marker Genes for the Detection of Beer Spoiling Pediococcus damnosus Strains Using the BlAst Diagnostic Gene findEr.</title>
        <authorList>
            <person name="Behr J."/>
            <person name="Geissler A.J."/>
            <person name="Schmid J."/>
            <person name="Zehe A."/>
            <person name="Vogel R.F."/>
        </authorList>
    </citation>
    <scope>NUCLEOTIDE SEQUENCE [LARGE SCALE GENOMIC DNA]</scope>
    <source>
        <strain evidence="3 6">TMW 2.1533</strain>
        <strain evidence="4 5">TMW 2.1535</strain>
    </source>
</reference>
<protein>
    <recommendedName>
        <fullName evidence="7">DUF5067 domain-containing protein</fullName>
    </recommendedName>
</protein>
<sequence length="260" mass="28443">MKKFMAFVLLGTLFLGGCTSQNADSHYQNKGKETFTNQNKNAHKKASSSSSKESSASSDSASTNSADNTKKSSSYSVPTKIKKSTNYVPHGDLTNKKQFSYDNFGTKLTLDKYKKTDQVIINRPLRYQISQTRLLKNEAKTAKAKKVVADAFNNTDISSTYYTLQLKYTVQNESNQMVIIGGLNYIKLSNDYAGTPISNMVDSVAGKKLAAGKKLNTNVVVLVPASLVHTLNSCTIQFSSAYSLSGKTLSKDSLDSKITF</sequence>
<feature type="compositionally biased region" description="Low complexity" evidence="1">
    <location>
        <begin position="47"/>
        <end position="67"/>
    </location>
</feature>
<evidence type="ECO:0008006" key="7">
    <source>
        <dbReference type="Google" id="ProtNLM"/>
    </source>
</evidence>
<feature type="region of interest" description="Disordered" evidence="1">
    <location>
        <begin position="29"/>
        <end position="78"/>
    </location>
</feature>
<organism evidence="3 6">
    <name type="scientific">Pediococcus damnosus</name>
    <dbReference type="NCBI Taxonomy" id="51663"/>
    <lineage>
        <taxon>Bacteria</taxon>
        <taxon>Bacillati</taxon>
        <taxon>Bacillota</taxon>
        <taxon>Bacilli</taxon>
        <taxon>Lactobacillales</taxon>
        <taxon>Lactobacillaceae</taxon>
        <taxon>Pediococcus</taxon>
    </lineage>
</organism>